<evidence type="ECO:0000256" key="4">
    <source>
        <dbReference type="ARBA" id="ARBA00022984"/>
    </source>
</evidence>
<dbReference type="Pfam" id="PF12229">
    <property type="entry name" value="PG_binding_4"/>
    <property type="match status" value="2"/>
</dbReference>
<organism evidence="8 9">
    <name type="scientific">Coprococcus eutactus</name>
    <dbReference type="NCBI Taxonomy" id="33043"/>
    <lineage>
        <taxon>Bacteria</taxon>
        <taxon>Bacillati</taxon>
        <taxon>Bacillota</taxon>
        <taxon>Clostridia</taxon>
        <taxon>Lachnospirales</taxon>
        <taxon>Lachnospiraceae</taxon>
        <taxon>Coprococcus</taxon>
    </lineage>
</organism>
<evidence type="ECO:0000313" key="9">
    <source>
        <dbReference type="Proteomes" id="UP000283295"/>
    </source>
</evidence>
<evidence type="ECO:0000256" key="5">
    <source>
        <dbReference type="ARBA" id="ARBA00023316"/>
    </source>
</evidence>
<evidence type="ECO:0000256" key="3">
    <source>
        <dbReference type="ARBA" id="ARBA00022960"/>
    </source>
</evidence>
<dbReference type="GO" id="GO:0018104">
    <property type="term" value="P:peptidoglycan-protein cross-linking"/>
    <property type="evidence" value="ECO:0007669"/>
    <property type="project" value="TreeGrafter"/>
</dbReference>
<accession>A0A3R5ZK37</accession>
<dbReference type="InterPro" id="IPR038063">
    <property type="entry name" value="Transpep_catalytic_dom"/>
</dbReference>
<evidence type="ECO:0000256" key="1">
    <source>
        <dbReference type="ARBA" id="ARBA00004752"/>
    </source>
</evidence>
<keyword evidence="4 6" id="KW-0573">Peptidoglycan synthesis</keyword>
<dbReference type="GO" id="GO:0008360">
    <property type="term" value="P:regulation of cell shape"/>
    <property type="evidence" value="ECO:0007669"/>
    <property type="project" value="UniProtKB-UniRule"/>
</dbReference>
<keyword evidence="5 6" id="KW-0961">Cell wall biogenesis/degradation</keyword>
<dbReference type="PANTHER" id="PTHR30582:SF33">
    <property type="entry name" value="EXPORTED PROTEIN"/>
    <property type="match status" value="1"/>
</dbReference>
<dbReference type="AlphaFoldDB" id="A0A3R5ZK37"/>
<evidence type="ECO:0000313" key="8">
    <source>
        <dbReference type="EMBL" id="RGS37248.1"/>
    </source>
</evidence>
<reference evidence="8 9" key="1">
    <citation type="submission" date="2018-08" db="EMBL/GenBank/DDBJ databases">
        <title>A genome reference for cultivated species of the human gut microbiota.</title>
        <authorList>
            <person name="Zou Y."/>
            <person name="Xue W."/>
            <person name="Luo G."/>
        </authorList>
    </citation>
    <scope>NUCLEOTIDE SEQUENCE [LARGE SCALE GENOMIC DNA]</scope>
    <source>
        <strain evidence="8 9">AF22-21</strain>
    </source>
</reference>
<dbReference type="Pfam" id="PF03734">
    <property type="entry name" value="YkuD"/>
    <property type="match status" value="1"/>
</dbReference>
<dbReference type="GO" id="GO:0016740">
    <property type="term" value="F:transferase activity"/>
    <property type="evidence" value="ECO:0007669"/>
    <property type="project" value="UniProtKB-KW"/>
</dbReference>
<dbReference type="GO" id="GO:0071972">
    <property type="term" value="F:peptidoglycan L,D-transpeptidase activity"/>
    <property type="evidence" value="ECO:0007669"/>
    <property type="project" value="TreeGrafter"/>
</dbReference>
<dbReference type="GO" id="GO:0071555">
    <property type="term" value="P:cell wall organization"/>
    <property type="evidence" value="ECO:0007669"/>
    <property type="project" value="UniProtKB-UniRule"/>
</dbReference>
<dbReference type="PROSITE" id="PS52029">
    <property type="entry name" value="LD_TPASE"/>
    <property type="match status" value="1"/>
</dbReference>
<keyword evidence="3 6" id="KW-0133">Cell shape</keyword>
<sequence length="447" mass="51339">MVVCTYVAVSVWFMFHYNYKTYINGNDYSFFTLDEVDQYIGEYISDYSLTLKLRDDSEYRIDTDDIGLVIRPNITAKKIKNEQNGFLWPYYMCKRKDYELYYTADYDKDKLESLLKKCDFTQEANMEKPVNASVEIKDGKSTIIPETEGNYIDFTELCCIIDEALNKGDQLVDLDDTDVYEKPEVTADSKEIISEQAKLEKVLSMKITYKIDEISWELTSEDYGDWISDISAEKIEFQKDKVHEYVQNMADRYDTYGVPRNFRTHDGRIVTLDNTWYGWLIDVDSEAEELYSVLEAGESVERVPIFDCYAAVYRDGGDDIGDTYIECDFGQQHIYVYVNGEQVMDSDCVTGSLADSGKYRTPGGVYTILYTKTPAVLIGDDYETPVKYWMPFIGELGIGFHDATWRSAFGGDIYKTGGSHGCVNLPLSAAEQLFNIAYEGMPVVCYY</sequence>
<dbReference type="EMBL" id="QRVK01000046">
    <property type="protein sequence ID" value="RGS37248.1"/>
    <property type="molecule type" value="Genomic_DNA"/>
</dbReference>
<evidence type="ECO:0000256" key="2">
    <source>
        <dbReference type="ARBA" id="ARBA00022679"/>
    </source>
</evidence>
<dbReference type="PANTHER" id="PTHR30582">
    <property type="entry name" value="L,D-TRANSPEPTIDASE"/>
    <property type="match status" value="1"/>
</dbReference>
<dbReference type="Proteomes" id="UP000283295">
    <property type="component" value="Unassembled WGS sequence"/>
</dbReference>
<evidence type="ECO:0000259" key="7">
    <source>
        <dbReference type="PROSITE" id="PS52029"/>
    </source>
</evidence>
<comment type="caution">
    <text evidence="8">The sequence shown here is derived from an EMBL/GenBank/DDBJ whole genome shotgun (WGS) entry which is preliminary data.</text>
</comment>
<dbReference type="InterPro" id="IPR022029">
    <property type="entry name" value="YoaR-like_PG-bd"/>
</dbReference>
<dbReference type="Gene3D" id="2.40.440.10">
    <property type="entry name" value="L,D-transpeptidase catalytic domain-like"/>
    <property type="match status" value="1"/>
</dbReference>
<dbReference type="GO" id="GO:0005576">
    <property type="term" value="C:extracellular region"/>
    <property type="evidence" value="ECO:0007669"/>
    <property type="project" value="TreeGrafter"/>
</dbReference>
<name>A0A3R5ZK37_9FIRM</name>
<dbReference type="Gene3D" id="3.10.20.800">
    <property type="match status" value="1"/>
</dbReference>
<dbReference type="SUPFAM" id="SSF143985">
    <property type="entry name" value="L,D-transpeptidase pre-catalytic domain-like"/>
    <property type="match status" value="1"/>
</dbReference>
<feature type="domain" description="L,D-TPase catalytic" evidence="7">
    <location>
        <begin position="323"/>
        <end position="446"/>
    </location>
</feature>
<dbReference type="SUPFAM" id="SSF141523">
    <property type="entry name" value="L,D-transpeptidase catalytic domain-like"/>
    <property type="match status" value="1"/>
</dbReference>
<feature type="active site" description="Proton donor/acceptor" evidence="6">
    <location>
        <position position="401"/>
    </location>
</feature>
<comment type="pathway">
    <text evidence="1 6">Cell wall biogenesis; peptidoglycan biosynthesis.</text>
</comment>
<evidence type="ECO:0000256" key="6">
    <source>
        <dbReference type="PROSITE-ProRule" id="PRU01373"/>
    </source>
</evidence>
<gene>
    <name evidence="8" type="ORF">DWX94_12490</name>
</gene>
<dbReference type="CDD" id="cd16913">
    <property type="entry name" value="YkuD_like"/>
    <property type="match status" value="1"/>
</dbReference>
<feature type="active site" description="Nucleophile" evidence="6">
    <location>
        <position position="422"/>
    </location>
</feature>
<dbReference type="InterPro" id="IPR005490">
    <property type="entry name" value="LD_TPept_cat_dom"/>
</dbReference>
<dbReference type="UniPathway" id="UPA00219"/>
<dbReference type="InterPro" id="IPR050979">
    <property type="entry name" value="LD-transpeptidase"/>
</dbReference>
<protein>
    <recommendedName>
        <fullName evidence="7">L,D-TPase catalytic domain-containing protein</fullName>
    </recommendedName>
</protein>
<keyword evidence="2" id="KW-0808">Transferase</keyword>
<dbReference type="InterPro" id="IPR038054">
    <property type="entry name" value="LD_TPept-like_central_sf"/>
</dbReference>
<proteinExistence type="predicted"/>